<sequence>MRITVEKMGLLALTLIPGMALAHPGHEHTSSFLSGLIHPLTGLDHLLAMFAIGLWATSLGGRSLTLVPTMFVAVMLLGAGAAMLGMNVPFIESGILLSVILMGALLLSAKRLPLTASIAIAGTFAIFHGAAHGMEMPLNANGFEYGLGFALATIALHLVGIGTGRMLQSLNLTRLNQVGGAAISLAGVFLVFA</sequence>
<evidence type="ECO:0000313" key="2">
    <source>
        <dbReference type="EMBL" id="SBT16515.1"/>
    </source>
</evidence>
<evidence type="ECO:0000313" key="3">
    <source>
        <dbReference type="EMBL" id="SBT20231.1"/>
    </source>
</evidence>
<feature type="transmembrane region" description="Helical" evidence="1">
    <location>
        <begin position="143"/>
        <end position="163"/>
    </location>
</feature>
<organism evidence="2 5">
    <name type="scientific">Marinomonas gallaica</name>
    <dbReference type="NCBI Taxonomy" id="1806667"/>
    <lineage>
        <taxon>Bacteria</taxon>
        <taxon>Pseudomonadati</taxon>
        <taxon>Pseudomonadota</taxon>
        <taxon>Gammaproteobacteria</taxon>
        <taxon>Oceanospirillales</taxon>
        <taxon>Oceanospirillaceae</taxon>
        <taxon>Marinomonas</taxon>
    </lineage>
</organism>
<dbReference type="Proteomes" id="UP000092871">
    <property type="component" value="Unassembled WGS sequence"/>
</dbReference>
<reference evidence="2 5" key="2">
    <citation type="submission" date="2016-06" db="EMBL/GenBank/DDBJ databases">
        <authorList>
            <person name="Kjaerup R.B."/>
            <person name="Dalgaard T.S."/>
            <person name="Juul-Madsen H.R."/>
        </authorList>
    </citation>
    <scope>NUCLEOTIDE SEQUENCE [LARGE SCALE GENOMIC DNA]</scope>
    <source>
        <strain evidence="2 5">CECT 5115</strain>
    </source>
</reference>
<dbReference type="AlphaFoldDB" id="A0A1C3JMX9"/>
<protein>
    <submittedName>
        <fullName evidence="2">HupE / UreJ protein</fullName>
    </submittedName>
</protein>
<dbReference type="OrthoDB" id="9808192at2"/>
<dbReference type="RefSeq" id="WP_067031649.1">
    <property type="nucleotide sequence ID" value="NZ_FLRA01000003.1"/>
</dbReference>
<dbReference type="InterPro" id="IPR007038">
    <property type="entry name" value="HupE_UreJ"/>
</dbReference>
<dbReference type="EMBL" id="FLRB01000006">
    <property type="protein sequence ID" value="SBT20231.1"/>
    <property type="molecule type" value="Genomic_DNA"/>
</dbReference>
<dbReference type="PIRSF" id="PIRSF016919">
    <property type="entry name" value="HupE_UreJ"/>
    <property type="match status" value="1"/>
</dbReference>
<keyword evidence="4" id="KW-1185">Reference proteome</keyword>
<evidence type="ECO:0000313" key="4">
    <source>
        <dbReference type="Proteomes" id="UP000092840"/>
    </source>
</evidence>
<feature type="transmembrane region" description="Helical" evidence="1">
    <location>
        <begin position="63"/>
        <end position="84"/>
    </location>
</feature>
<gene>
    <name evidence="2" type="ORF">MGA5115_00596</name>
    <name evidence="3" type="ORF">MGA5116_00814</name>
</gene>
<feature type="transmembrane region" description="Helical" evidence="1">
    <location>
        <begin position="90"/>
        <end position="107"/>
    </location>
</feature>
<name>A0A1C3JMX9_9GAMM</name>
<dbReference type="Proteomes" id="UP000092840">
    <property type="component" value="Unassembled WGS sequence"/>
</dbReference>
<feature type="transmembrane region" description="Helical" evidence="1">
    <location>
        <begin position="32"/>
        <end position="56"/>
    </location>
</feature>
<feature type="transmembrane region" description="Helical" evidence="1">
    <location>
        <begin position="114"/>
        <end position="131"/>
    </location>
</feature>
<dbReference type="EMBL" id="FLRA01000003">
    <property type="protein sequence ID" value="SBT16515.1"/>
    <property type="molecule type" value="Genomic_DNA"/>
</dbReference>
<keyword evidence="1" id="KW-1133">Transmembrane helix</keyword>
<feature type="transmembrane region" description="Helical" evidence="1">
    <location>
        <begin position="175"/>
        <end position="192"/>
    </location>
</feature>
<evidence type="ECO:0000313" key="5">
    <source>
        <dbReference type="Proteomes" id="UP000092871"/>
    </source>
</evidence>
<keyword evidence="1" id="KW-0472">Membrane</keyword>
<dbReference type="Pfam" id="PF04955">
    <property type="entry name" value="HupE_UreJ"/>
    <property type="match status" value="1"/>
</dbReference>
<accession>A0A1C3JMX9</accession>
<proteinExistence type="predicted"/>
<reference evidence="3 4" key="1">
    <citation type="submission" date="2016-06" db="EMBL/GenBank/DDBJ databases">
        <authorList>
            <person name="Rodrigo-Torres L."/>
            <person name="Arahal D.R."/>
        </authorList>
    </citation>
    <scope>NUCLEOTIDE SEQUENCE [LARGE SCALE GENOMIC DNA]</scope>
    <source>
        <strain evidence="3 4">CECT 5116</strain>
    </source>
</reference>
<evidence type="ECO:0000256" key="1">
    <source>
        <dbReference type="SAM" id="Phobius"/>
    </source>
</evidence>
<keyword evidence="1" id="KW-0812">Transmembrane</keyword>